<sequence>MATMFVLLLLVVQVVGLITSISCTTSTSSSAFGTPDLVPSTSTTTVCKEAERIALVEYKKQIIKDPSNMLSSWDQGRDCCSWEGVRCDNRTGNIVGLDLRCPYDLLCLGGEISPSLLRLQHLNHIDFSRNDFYGARIPSFISQFKELRYLNLSGTNFMGPIPTSLGNLSNLQTLDLSDNDFDPYNESSDHQWLSHLTSLQHFVMNGVNFGNSSRSLFLALNKLPSIKEISLSNCELESIPLSIPHLNFSTLSILDLFGNHINFSGCSWVFNLKTLEYLDLSFNLLQYPEFTTFLTYPFSFSGEIRGELNKMSISESIGSLCGLETLDLSWLNITQGLVELGVVFSGCLMDSLTHLHLRHAHLEGDIPDWMGDIKNLKVLDLSDNLLSGSVPSFLVRLSSSLEKLLLLKNELKGTIPKEIGELEELVHLDLSGNQLSGVVSEAHFAQLKKLEILDVSGNSLVFNVSSNWVPPFLLEELRIRSCSVGPGFPTWLRTQHKLNSLDMSYTGITGTIPDWFWNLTTHNLTSNLLLSHNQIEGMIPKSLNFTNMDYLDLSSNRFEGPLPEFHSSKFNSILDLSNNSFSGPIENISSGAQFEIYLSRNQLNGNVPSWLCQRNGLSVIDISENHLSGELPDCGVNSSIPKNLNLAYNNIFGSIPESICSDPISSVQSLQLNHNKLSGEFPHSLKNCSQLLVLDLSDNNFTGSIPFWVGVNLSNLFLLKLRSNSFIDHIPPEISQLKYLQILDLSNNNLSRSIPTSLGNFTAMQMSPMATGWVPLIIDSREAMPLSFRGRQDNYTNSDLSFVKSIDLSNNDLSGLIPEELASLYGLQSLNLSGNQLEGEIPNKLGRLKQLESLDLSINKLLGTIPSTFSNLTFLNHFNVSHNNLSGRIPSGNQFNTFVDPSIYIGNHLCGSPLIEKCTEDGGASRKGPSDQEDEDNEDNEMIWLYIGSLSGFAAGFWTVWGVLVFKKKWRHAYFSRTDNISDNIYVYVVVSLRRMKNKMMPNY</sequence>
<dbReference type="GO" id="GO:0005886">
    <property type="term" value="C:plasma membrane"/>
    <property type="evidence" value="ECO:0007669"/>
    <property type="project" value="UniProtKB-SubCell"/>
</dbReference>
<evidence type="ECO:0000313" key="14">
    <source>
        <dbReference type="EMBL" id="KAJ0975809.1"/>
    </source>
</evidence>
<protein>
    <recommendedName>
        <fullName evidence="13">Leucine-rich repeat-containing N-terminal plant-type domain-containing protein</fullName>
    </recommendedName>
</protein>
<name>A0A9D5CMM0_9LILI</name>
<evidence type="ECO:0000256" key="11">
    <source>
        <dbReference type="SAM" id="Phobius"/>
    </source>
</evidence>
<feature type="chain" id="PRO_5038427168" description="Leucine-rich repeat-containing N-terminal plant-type domain-containing protein" evidence="12">
    <location>
        <begin position="17"/>
        <end position="1004"/>
    </location>
</feature>
<dbReference type="Pfam" id="PF13516">
    <property type="entry name" value="LRR_6"/>
    <property type="match status" value="1"/>
</dbReference>
<dbReference type="InterPro" id="IPR046956">
    <property type="entry name" value="RLP23-like"/>
</dbReference>
<evidence type="ECO:0000256" key="3">
    <source>
        <dbReference type="ARBA" id="ARBA00022475"/>
    </source>
</evidence>
<evidence type="ECO:0000256" key="12">
    <source>
        <dbReference type="SAM" id="SignalP"/>
    </source>
</evidence>
<dbReference type="SUPFAM" id="SSF52058">
    <property type="entry name" value="L domain-like"/>
    <property type="match status" value="3"/>
</dbReference>
<dbReference type="PANTHER" id="PTHR48063">
    <property type="entry name" value="LRR RECEPTOR-LIKE KINASE"/>
    <property type="match status" value="1"/>
</dbReference>
<keyword evidence="15" id="KW-1185">Reference proteome</keyword>
<gene>
    <name evidence="14" type="ORF">J5N97_017774</name>
</gene>
<dbReference type="PANTHER" id="PTHR48063:SF112">
    <property type="entry name" value="RECEPTOR LIKE PROTEIN 30-LIKE"/>
    <property type="match status" value="1"/>
</dbReference>
<keyword evidence="5 11" id="KW-0812">Transmembrane</keyword>
<keyword evidence="10" id="KW-0325">Glycoprotein</keyword>
<evidence type="ECO:0000256" key="6">
    <source>
        <dbReference type="ARBA" id="ARBA00022729"/>
    </source>
</evidence>
<dbReference type="InterPro" id="IPR013210">
    <property type="entry name" value="LRR_N_plant-typ"/>
</dbReference>
<dbReference type="InterPro" id="IPR001611">
    <property type="entry name" value="Leu-rich_rpt"/>
</dbReference>
<accession>A0A9D5CMM0</accession>
<dbReference type="FunFam" id="3.80.10.10:FF:000213">
    <property type="entry name" value="Tyrosine-sulfated glycopeptide receptor 1"/>
    <property type="match status" value="1"/>
</dbReference>
<keyword evidence="8 11" id="KW-1133">Transmembrane helix</keyword>
<dbReference type="SMART" id="SM00369">
    <property type="entry name" value="LRR_TYP"/>
    <property type="match status" value="10"/>
</dbReference>
<evidence type="ECO:0000259" key="13">
    <source>
        <dbReference type="Pfam" id="PF08263"/>
    </source>
</evidence>
<dbReference type="PRINTS" id="PR00019">
    <property type="entry name" value="LEURICHRPT"/>
</dbReference>
<keyword evidence="9 11" id="KW-0472">Membrane</keyword>
<dbReference type="Pfam" id="PF00560">
    <property type="entry name" value="LRR_1"/>
    <property type="match status" value="9"/>
</dbReference>
<dbReference type="Pfam" id="PF08263">
    <property type="entry name" value="LRRNT_2"/>
    <property type="match status" value="1"/>
</dbReference>
<reference evidence="14" key="1">
    <citation type="submission" date="2021-03" db="EMBL/GenBank/DDBJ databases">
        <authorList>
            <person name="Li Z."/>
            <person name="Yang C."/>
        </authorList>
    </citation>
    <scope>NUCLEOTIDE SEQUENCE</scope>
    <source>
        <strain evidence="14">Dzin_1.0</strain>
        <tissue evidence="14">Leaf</tissue>
    </source>
</reference>
<dbReference type="SMART" id="SM00365">
    <property type="entry name" value="LRR_SD22"/>
    <property type="match status" value="7"/>
</dbReference>
<dbReference type="Proteomes" id="UP001085076">
    <property type="component" value="Miscellaneous, Linkage group lg04"/>
</dbReference>
<reference evidence="14" key="2">
    <citation type="journal article" date="2022" name="Hortic Res">
        <title>The genome of Dioscorea zingiberensis sheds light on the biosynthesis, origin and evolution of the medicinally important diosgenin saponins.</title>
        <authorList>
            <person name="Li Y."/>
            <person name="Tan C."/>
            <person name="Li Z."/>
            <person name="Guo J."/>
            <person name="Li S."/>
            <person name="Chen X."/>
            <person name="Wang C."/>
            <person name="Dai X."/>
            <person name="Yang H."/>
            <person name="Song W."/>
            <person name="Hou L."/>
            <person name="Xu J."/>
            <person name="Tong Z."/>
            <person name="Xu A."/>
            <person name="Yuan X."/>
            <person name="Wang W."/>
            <person name="Yang Q."/>
            <person name="Chen L."/>
            <person name="Sun Z."/>
            <person name="Wang K."/>
            <person name="Pan B."/>
            <person name="Chen J."/>
            <person name="Bao Y."/>
            <person name="Liu F."/>
            <person name="Qi X."/>
            <person name="Gang D.R."/>
            <person name="Wen J."/>
            <person name="Li J."/>
        </authorList>
    </citation>
    <scope>NUCLEOTIDE SEQUENCE</scope>
    <source>
        <strain evidence="14">Dzin_1.0</strain>
    </source>
</reference>
<evidence type="ECO:0000256" key="10">
    <source>
        <dbReference type="ARBA" id="ARBA00023180"/>
    </source>
</evidence>
<dbReference type="OrthoDB" id="689150at2759"/>
<evidence type="ECO:0000256" key="8">
    <source>
        <dbReference type="ARBA" id="ARBA00022989"/>
    </source>
</evidence>
<keyword evidence="6 12" id="KW-0732">Signal</keyword>
<keyword evidence="3" id="KW-1003">Cell membrane</keyword>
<comment type="subcellular location">
    <subcellularLocation>
        <location evidence="1">Cell membrane</location>
        <topology evidence="1">Single-pass type I membrane protein</topology>
    </subcellularLocation>
</comment>
<dbReference type="Gene3D" id="3.80.10.10">
    <property type="entry name" value="Ribonuclease Inhibitor"/>
    <property type="match status" value="5"/>
</dbReference>
<feature type="signal peptide" evidence="12">
    <location>
        <begin position="1"/>
        <end position="16"/>
    </location>
</feature>
<keyword evidence="4" id="KW-0433">Leucine-rich repeat</keyword>
<evidence type="ECO:0000313" key="15">
    <source>
        <dbReference type="Proteomes" id="UP001085076"/>
    </source>
</evidence>
<dbReference type="InterPro" id="IPR032675">
    <property type="entry name" value="LRR_dom_sf"/>
</dbReference>
<evidence type="ECO:0000256" key="9">
    <source>
        <dbReference type="ARBA" id="ARBA00023136"/>
    </source>
</evidence>
<dbReference type="EMBL" id="JAGGNH010000004">
    <property type="protein sequence ID" value="KAJ0975809.1"/>
    <property type="molecule type" value="Genomic_DNA"/>
</dbReference>
<organism evidence="14 15">
    <name type="scientific">Dioscorea zingiberensis</name>
    <dbReference type="NCBI Taxonomy" id="325984"/>
    <lineage>
        <taxon>Eukaryota</taxon>
        <taxon>Viridiplantae</taxon>
        <taxon>Streptophyta</taxon>
        <taxon>Embryophyta</taxon>
        <taxon>Tracheophyta</taxon>
        <taxon>Spermatophyta</taxon>
        <taxon>Magnoliopsida</taxon>
        <taxon>Liliopsida</taxon>
        <taxon>Dioscoreales</taxon>
        <taxon>Dioscoreaceae</taxon>
        <taxon>Dioscorea</taxon>
    </lineage>
</organism>
<comment type="similarity">
    <text evidence="2">Belongs to the RLP family.</text>
</comment>
<dbReference type="Pfam" id="PF13855">
    <property type="entry name" value="LRR_8"/>
    <property type="match status" value="1"/>
</dbReference>
<evidence type="ECO:0000256" key="5">
    <source>
        <dbReference type="ARBA" id="ARBA00022692"/>
    </source>
</evidence>
<evidence type="ECO:0000256" key="1">
    <source>
        <dbReference type="ARBA" id="ARBA00004251"/>
    </source>
</evidence>
<evidence type="ECO:0000256" key="7">
    <source>
        <dbReference type="ARBA" id="ARBA00022737"/>
    </source>
</evidence>
<evidence type="ECO:0000256" key="2">
    <source>
        <dbReference type="ARBA" id="ARBA00009592"/>
    </source>
</evidence>
<dbReference type="AlphaFoldDB" id="A0A9D5CMM0"/>
<keyword evidence="7" id="KW-0677">Repeat</keyword>
<comment type="caution">
    <text evidence="14">The sequence shown here is derived from an EMBL/GenBank/DDBJ whole genome shotgun (WGS) entry which is preliminary data.</text>
</comment>
<dbReference type="FunFam" id="3.80.10.10:FF:000095">
    <property type="entry name" value="LRR receptor-like serine/threonine-protein kinase GSO1"/>
    <property type="match status" value="1"/>
</dbReference>
<evidence type="ECO:0000256" key="4">
    <source>
        <dbReference type="ARBA" id="ARBA00022614"/>
    </source>
</evidence>
<proteinExistence type="inferred from homology"/>
<feature type="transmembrane region" description="Helical" evidence="11">
    <location>
        <begin position="943"/>
        <end position="966"/>
    </location>
</feature>
<dbReference type="InterPro" id="IPR003591">
    <property type="entry name" value="Leu-rich_rpt_typical-subtyp"/>
</dbReference>
<feature type="domain" description="Leucine-rich repeat-containing N-terminal plant-type" evidence="13">
    <location>
        <begin position="51"/>
        <end position="88"/>
    </location>
</feature>